<gene>
    <name evidence="2" type="ORF">ENN26_05855</name>
</gene>
<name>A0A7C1CD89_9CREN</name>
<evidence type="ECO:0000313" key="2">
    <source>
        <dbReference type="EMBL" id="HDP15282.1"/>
    </source>
</evidence>
<dbReference type="EMBL" id="DSAY01000104">
    <property type="protein sequence ID" value="HDP15282.1"/>
    <property type="molecule type" value="Genomic_DNA"/>
</dbReference>
<protein>
    <recommendedName>
        <fullName evidence="1">Glucosyltransferase 3-like C-terminal domain-containing protein</fullName>
    </recommendedName>
</protein>
<proteinExistence type="predicted"/>
<dbReference type="InterPro" id="IPR058592">
    <property type="entry name" value="Gtf3_C"/>
</dbReference>
<accession>A0A7C1CD89</accession>
<organism evidence="2">
    <name type="scientific">Thermofilum adornatum</name>
    <dbReference type="NCBI Taxonomy" id="1365176"/>
    <lineage>
        <taxon>Archaea</taxon>
        <taxon>Thermoproteota</taxon>
        <taxon>Thermoprotei</taxon>
        <taxon>Thermofilales</taxon>
        <taxon>Thermofilaceae</taxon>
        <taxon>Thermofilum</taxon>
    </lineage>
</organism>
<dbReference type="Pfam" id="PF26337">
    <property type="entry name" value="Gtf3_C"/>
    <property type="match status" value="1"/>
</dbReference>
<sequence>MLPEKELFGLATSQLISDMEVICRELDFSVVFSNSLFKAFSKVLFGKYRLYIVPYPGVLNPVSHSFVLGFLKMIIGYGLRFLSFFGKKIVFYVYDLPIEQNIFVYGKCPKEKLSRIVEKMFLSSASFILVFNKLNLKYLNSRYGLDKIKFEYFELLDYGLKISTFQGEKEYSKEKIIVVYSANFINPSIQKAVKNFLRDCGEATGMEFIFVGEGSNFLGSENKGNFQLINEIPPSALSSLYAKCHFGLVLKCSSYYEFGTTSKFSSYLHSGMPVLVPENYAYLAGLVRKYSCGFVFRNCSDLVKKLSSLSKAEYLMLSKNAQLLGYKIRNGYFFKRALLKILKKMF</sequence>
<evidence type="ECO:0000259" key="1">
    <source>
        <dbReference type="Pfam" id="PF26337"/>
    </source>
</evidence>
<comment type="caution">
    <text evidence="2">The sequence shown here is derived from an EMBL/GenBank/DDBJ whole genome shotgun (WGS) entry which is preliminary data.</text>
</comment>
<dbReference type="AlphaFoldDB" id="A0A7C1CD89"/>
<dbReference type="Gene3D" id="3.40.50.2000">
    <property type="entry name" value="Glycogen Phosphorylase B"/>
    <property type="match status" value="1"/>
</dbReference>
<dbReference type="SUPFAM" id="SSF53756">
    <property type="entry name" value="UDP-Glycosyltransferase/glycogen phosphorylase"/>
    <property type="match status" value="1"/>
</dbReference>
<reference evidence="2" key="1">
    <citation type="journal article" date="2020" name="mSystems">
        <title>Genome- and Community-Level Interaction Insights into Carbon Utilization and Element Cycling Functions of Hydrothermarchaeota in Hydrothermal Sediment.</title>
        <authorList>
            <person name="Zhou Z."/>
            <person name="Liu Y."/>
            <person name="Xu W."/>
            <person name="Pan J."/>
            <person name="Luo Z.H."/>
            <person name="Li M."/>
        </authorList>
    </citation>
    <scope>NUCLEOTIDE SEQUENCE [LARGE SCALE GENOMIC DNA]</scope>
    <source>
        <strain evidence="2">SpSt-116</strain>
    </source>
</reference>
<feature type="domain" description="Glucosyltransferase 3-like C-terminal" evidence="1">
    <location>
        <begin position="209"/>
        <end position="340"/>
    </location>
</feature>